<organism evidence="1 2">
    <name type="scientific">Candidatus Akkermansia intestinigallinarum</name>
    <dbReference type="NCBI Taxonomy" id="2838431"/>
    <lineage>
        <taxon>Bacteria</taxon>
        <taxon>Pseudomonadati</taxon>
        <taxon>Verrucomicrobiota</taxon>
        <taxon>Verrucomicrobiia</taxon>
        <taxon>Verrucomicrobiales</taxon>
        <taxon>Akkermansiaceae</taxon>
        <taxon>Akkermansia</taxon>
    </lineage>
</organism>
<evidence type="ECO:0000313" key="1">
    <source>
        <dbReference type="EMBL" id="HIX19154.1"/>
    </source>
</evidence>
<proteinExistence type="predicted"/>
<reference evidence="1" key="1">
    <citation type="journal article" date="2021" name="PeerJ">
        <title>Extensive microbial diversity within the chicken gut microbiome revealed by metagenomics and culture.</title>
        <authorList>
            <person name="Gilroy R."/>
            <person name="Ravi A."/>
            <person name="Getino M."/>
            <person name="Pursley I."/>
            <person name="Horton D.L."/>
            <person name="Alikhan N.F."/>
            <person name="Baker D."/>
            <person name="Gharbi K."/>
            <person name="Hall N."/>
            <person name="Watson M."/>
            <person name="Adriaenssens E.M."/>
            <person name="Foster-Nyarko E."/>
            <person name="Jarju S."/>
            <person name="Secka A."/>
            <person name="Antonio M."/>
            <person name="Oren A."/>
            <person name="Chaudhuri R.R."/>
            <person name="La Ragione R."/>
            <person name="Hildebrand F."/>
            <person name="Pallen M.J."/>
        </authorList>
    </citation>
    <scope>NUCLEOTIDE SEQUENCE</scope>
    <source>
        <strain evidence="1">14975</strain>
    </source>
</reference>
<name>A0A9D1VA81_9BACT</name>
<dbReference type="AlphaFoldDB" id="A0A9D1VA81"/>
<sequence>MLKASDVRPACIVIASTPRSPMFPRARLSPLTALATLLAGASATALPQESCSRASASAESEPGIVVITPAATAGDARRQQAAQAAQAAYPALQFLPKEVKSFAATSPNDESAALVERLFAEVGLKGVRSVAVGLTRGSEDALVMAADALLARRFQEEPRGSLLHTLADIGERQARISPIYVVLECRAETSFMLQMLPLLPTGEGSGISRISCGELRGLRLDLGKAALRYLTLEEDDKREAERLSGRCLDVIICQRGDYTIIALADDAQDIRLPETAQEAVCPDEFCDFPKQAAGDDASPQPAHFFLCRIDARPLRRLSSSLISAARRYGTELREQLADARAADPAHRERLRADADRLLQTLVRLLEPTSVMTEPLVVQLWDDGGAGDSLYVALSADACGHSFLSVPLEMRHMAEHPGMLLYAESAPLDSSTRKEAADVADLTEQLVHRVAEKDSRASAAEAHAGSALYRSLRPALRAMGRAFSSMFNSLEGAKALVVQSSPGEAGLSVAVHSPVASRQGLSEGWERFLDALDGSIRGLGMNPDVINSLPMALRDGPEGSAAYSLLLPVRVPGFSPNVLVSNTDLVLGSNEQLNRQVIESLAESSALPGAVFQLNFEKALEFMRIAESEPRGGVPSPLQIPPFVRQHLEQLAEHLRSVSGLFTAQDGKAELHLRLRRKR</sequence>
<gene>
    <name evidence="1" type="ORF">H9862_00955</name>
</gene>
<reference evidence="1" key="2">
    <citation type="submission" date="2021-04" db="EMBL/GenBank/DDBJ databases">
        <authorList>
            <person name="Gilroy R."/>
        </authorList>
    </citation>
    <scope>NUCLEOTIDE SEQUENCE</scope>
    <source>
        <strain evidence="1">14975</strain>
    </source>
</reference>
<accession>A0A9D1VA81</accession>
<dbReference type="EMBL" id="DXFQ01000013">
    <property type="protein sequence ID" value="HIX19154.1"/>
    <property type="molecule type" value="Genomic_DNA"/>
</dbReference>
<evidence type="ECO:0000313" key="2">
    <source>
        <dbReference type="Proteomes" id="UP000823964"/>
    </source>
</evidence>
<protein>
    <submittedName>
        <fullName evidence="1">Uncharacterized protein</fullName>
    </submittedName>
</protein>
<comment type="caution">
    <text evidence="1">The sequence shown here is derived from an EMBL/GenBank/DDBJ whole genome shotgun (WGS) entry which is preliminary data.</text>
</comment>
<dbReference type="Proteomes" id="UP000823964">
    <property type="component" value="Unassembled WGS sequence"/>
</dbReference>